<dbReference type="Proteomes" id="UP000450676">
    <property type="component" value="Unassembled WGS sequence"/>
</dbReference>
<evidence type="ECO:0000313" key="9">
    <source>
        <dbReference type="EMBL" id="MYN06111.1"/>
    </source>
</evidence>
<feature type="domain" description="Polysaccharide lyase family 8 C-terminal" evidence="7">
    <location>
        <begin position="700"/>
        <end position="769"/>
    </location>
</feature>
<evidence type="ECO:0000256" key="1">
    <source>
        <dbReference type="ARBA" id="ARBA00006699"/>
    </source>
</evidence>
<evidence type="ECO:0000256" key="2">
    <source>
        <dbReference type="ARBA" id="ARBA00022729"/>
    </source>
</evidence>
<dbReference type="InterPro" id="IPR011013">
    <property type="entry name" value="Gal_mutarotase_sf_dom"/>
</dbReference>
<keyword evidence="10" id="KW-1185">Reference proteome</keyword>
<name>A0A7X4H7F2_9BURK</name>
<evidence type="ECO:0000259" key="6">
    <source>
        <dbReference type="Pfam" id="PF02278"/>
    </source>
</evidence>
<keyword evidence="3 9" id="KW-0456">Lyase</keyword>
<protein>
    <submittedName>
        <fullName evidence="9">Hyaluronate lyase</fullName>
    </submittedName>
</protein>
<dbReference type="CDD" id="cd01083">
    <property type="entry name" value="GAG_Lyase"/>
    <property type="match status" value="1"/>
</dbReference>
<sequence length="820" mass="87807">MLHRLPPFRPAWRRSLLLAAVLQACQAVTPALADDFDDMRAKWLLRAAGGAAADTADQEIAAQLKLDDANAQRYWSSMQTAPDRAALWPDLASTTVSAHVTSAYRRLAAMAAVYASPKSALHGNAALGAAVVDGLDWMSKNRYAAGRHAYNNWWDWQIGAPMALNEAVMAMRGLLAPELLARCLAAIDFHVPDPAWRTTPSGTLSRTEETGANRLDKAFVAIMRGVNGKHAAKIAQGRDAISHALPYVTSGDGFYADGSFVQHTHVSYIGGYGVVLMADIAALYYVLNGSPWQLQDPNAGLPFDWSMQAYRPFIYDGAMMDMQRGRSISREFYSDHSVGRTVTGTMAELAEVLPPAQGAQLKSVLKGWLQRDRTFGASYFTPVATAVPGIYAGLPVYQMGLLKALQRDAAVAPQPEAAETRYYPATDRAVQRRPGHAFTLAMFSKRISSFESGNGENLRGWWTGVGTHSLYNADQTQYSGSYWPTADALRMPGTTTDHSGSGTPEKWKLYANDKSAVGGAELAGQHAAIGMDFSTRAWSDSGLQGKKAWFLFGDRVVAVGSGISATSPTAAVETIVENRKLNAGGDNTLTVNGVRQPATAGWSHALPNTKWAHLAGSVPGSDIGYVFPDAPTVQGLREVRTGAWRDINVEGSTQPVSASYLSLALPHGVRPAAGAYTFILLPNRSAAQVAAFAAANPVRVAERSTGATAVTDSALGLTGLVFWEDAVKTVKVAGKPYLASDRKAAVVVQQDAAGLQLAVADPTQENTDVIHLELHRSARAVLSLDPAITVQQLSPTIKLTVAVKGSAGKSYQARFELKRP</sequence>
<dbReference type="Gene3D" id="2.60.220.10">
    <property type="entry name" value="Polysaccharide lyase family 8-like, C-terminal"/>
    <property type="match status" value="1"/>
</dbReference>
<reference evidence="9 10" key="1">
    <citation type="submission" date="2019-12" db="EMBL/GenBank/DDBJ databases">
        <title>Novel species isolated from a subtropical stream in China.</title>
        <authorList>
            <person name="Lu H."/>
        </authorList>
    </citation>
    <scope>NUCLEOTIDE SEQUENCE [LARGE SCALE GENOMIC DNA]</scope>
    <source>
        <strain evidence="9 10">FT127W</strain>
    </source>
</reference>
<dbReference type="SUPFAM" id="SSF74650">
    <property type="entry name" value="Galactose mutarotase-like"/>
    <property type="match status" value="1"/>
</dbReference>
<feature type="chain" id="PRO_5030979514" evidence="5">
    <location>
        <begin position="34"/>
        <end position="820"/>
    </location>
</feature>
<dbReference type="InterPro" id="IPR003159">
    <property type="entry name" value="Lyase_8_central_dom"/>
</dbReference>
<feature type="active site" evidence="4">
    <location>
        <position position="326"/>
    </location>
</feature>
<comment type="similarity">
    <text evidence="1">Belongs to the polysaccharide lyase 8 family.</text>
</comment>
<dbReference type="GO" id="GO:0005975">
    <property type="term" value="P:carbohydrate metabolic process"/>
    <property type="evidence" value="ECO:0007669"/>
    <property type="project" value="InterPro"/>
</dbReference>
<dbReference type="InterPro" id="IPR011071">
    <property type="entry name" value="Lyase_8-like_C"/>
</dbReference>
<feature type="signal peptide" evidence="5">
    <location>
        <begin position="1"/>
        <end position="33"/>
    </location>
</feature>
<dbReference type="InterPro" id="IPR004103">
    <property type="entry name" value="Lyase_8_C"/>
</dbReference>
<evidence type="ECO:0000313" key="10">
    <source>
        <dbReference type="Proteomes" id="UP000450676"/>
    </source>
</evidence>
<dbReference type="InterPro" id="IPR012970">
    <property type="entry name" value="Lyase_8_alpha_N"/>
</dbReference>
<dbReference type="GO" id="GO:0030246">
    <property type="term" value="F:carbohydrate binding"/>
    <property type="evidence" value="ECO:0007669"/>
    <property type="project" value="InterPro"/>
</dbReference>
<dbReference type="PANTHER" id="PTHR38481">
    <property type="entry name" value="HYALURONATE LYASE"/>
    <property type="match status" value="1"/>
</dbReference>
<evidence type="ECO:0000259" key="8">
    <source>
        <dbReference type="Pfam" id="PF08124"/>
    </source>
</evidence>
<gene>
    <name evidence="9" type="ORF">GTP77_02040</name>
</gene>
<dbReference type="AlphaFoldDB" id="A0A7X4H7F2"/>
<feature type="active site" evidence="4">
    <location>
        <position position="263"/>
    </location>
</feature>
<dbReference type="EMBL" id="WWCU01000002">
    <property type="protein sequence ID" value="MYN06111.1"/>
    <property type="molecule type" value="Genomic_DNA"/>
</dbReference>
<dbReference type="GO" id="GO:0005576">
    <property type="term" value="C:extracellular region"/>
    <property type="evidence" value="ECO:0007669"/>
    <property type="project" value="InterPro"/>
</dbReference>
<accession>A0A7X4H7F2</accession>
<evidence type="ECO:0000259" key="7">
    <source>
        <dbReference type="Pfam" id="PF02884"/>
    </source>
</evidence>
<evidence type="ECO:0000256" key="3">
    <source>
        <dbReference type="ARBA" id="ARBA00023239"/>
    </source>
</evidence>
<dbReference type="PANTHER" id="PTHR38481:SF1">
    <property type="entry name" value="HYALURONATE LYASE"/>
    <property type="match status" value="1"/>
</dbReference>
<feature type="domain" description="Polysaccharide lyase 8 N-terminal alpha-helical" evidence="8">
    <location>
        <begin position="43"/>
        <end position="366"/>
    </location>
</feature>
<dbReference type="InterPro" id="IPR008929">
    <property type="entry name" value="Chondroitin_lyas"/>
</dbReference>
<feature type="active site" evidence="4">
    <location>
        <position position="272"/>
    </location>
</feature>
<dbReference type="PROSITE" id="PS51257">
    <property type="entry name" value="PROKAR_LIPOPROTEIN"/>
    <property type="match status" value="1"/>
</dbReference>
<dbReference type="InterPro" id="IPR038970">
    <property type="entry name" value="Lyase_8"/>
</dbReference>
<organism evidence="9 10">
    <name type="scientific">Pseudoduganella aquatica</name>
    <dbReference type="NCBI Taxonomy" id="2660641"/>
    <lineage>
        <taxon>Bacteria</taxon>
        <taxon>Pseudomonadati</taxon>
        <taxon>Pseudomonadota</taxon>
        <taxon>Betaproteobacteria</taxon>
        <taxon>Burkholderiales</taxon>
        <taxon>Oxalobacteraceae</taxon>
        <taxon>Telluria group</taxon>
        <taxon>Pseudoduganella</taxon>
    </lineage>
</organism>
<dbReference type="Pfam" id="PF02884">
    <property type="entry name" value="Lyase_8_C"/>
    <property type="match status" value="1"/>
</dbReference>
<comment type="caution">
    <text evidence="9">The sequence shown here is derived from an EMBL/GenBank/DDBJ whole genome shotgun (WGS) entry which is preliminary data.</text>
</comment>
<evidence type="ECO:0000256" key="5">
    <source>
        <dbReference type="SAM" id="SignalP"/>
    </source>
</evidence>
<dbReference type="SUPFAM" id="SSF48230">
    <property type="entry name" value="Chondroitin AC/alginate lyase"/>
    <property type="match status" value="1"/>
</dbReference>
<dbReference type="Pfam" id="PF02278">
    <property type="entry name" value="Lyase_8"/>
    <property type="match status" value="1"/>
</dbReference>
<dbReference type="InterPro" id="IPR014718">
    <property type="entry name" value="GH-type_carb-bd"/>
</dbReference>
<evidence type="ECO:0000256" key="4">
    <source>
        <dbReference type="PIRSR" id="PIRSR638970-1"/>
    </source>
</evidence>
<dbReference type="GO" id="GO:0016837">
    <property type="term" value="F:carbon-oxygen lyase activity, acting on polysaccharides"/>
    <property type="evidence" value="ECO:0007669"/>
    <property type="project" value="UniProtKB-ARBA"/>
</dbReference>
<dbReference type="SUPFAM" id="SSF49863">
    <property type="entry name" value="Hyaluronate lyase-like, C-terminal domain"/>
    <property type="match status" value="1"/>
</dbReference>
<keyword evidence="2 5" id="KW-0732">Signal</keyword>
<feature type="domain" description="Polysaccharide lyase family 8 central" evidence="6">
    <location>
        <begin position="421"/>
        <end position="684"/>
    </location>
</feature>
<dbReference type="Gene3D" id="2.70.98.10">
    <property type="match status" value="1"/>
</dbReference>
<dbReference type="Gene3D" id="1.50.10.100">
    <property type="entry name" value="Chondroitin AC/alginate lyase"/>
    <property type="match status" value="1"/>
</dbReference>
<dbReference type="Pfam" id="PF08124">
    <property type="entry name" value="Lyase_8_N"/>
    <property type="match status" value="1"/>
</dbReference>
<dbReference type="RefSeq" id="WP_161070506.1">
    <property type="nucleotide sequence ID" value="NZ_WWCU01000002.1"/>
</dbReference>
<proteinExistence type="inferred from homology"/>